<proteinExistence type="predicted"/>
<evidence type="ECO:0000256" key="4">
    <source>
        <dbReference type="ARBA" id="ARBA00022833"/>
    </source>
</evidence>
<dbReference type="SUPFAM" id="SSF47676">
    <property type="entry name" value="Conserved domain common to transcription factors TFIIS, elongin A, CRSP70"/>
    <property type="match status" value="1"/>
</dbReference>
<evidence type="ECO:0000256" key="6">
    <source>
        <dbReference type="PROSITE-ProRule" id="PRU00472"/>
    </source>
</evidence>
<feature type="domain" description="TFIIS central" evidence="11">
    <location>
        <begin position="160"/>
        <end position="274"/>
    </location>
</feature>
<evidence type="ECO:0000256" key="1">
    <source>
        <dbReference type="ARBA" id="ARBA00004123"/>
    </source>
</evidence>
<dbReference type="SMART" id="SM00440">
    <property type="entry name" value="ZnF_C2C2"/>
    <property type="match status" value="1"/>
</dbReference>
<dbReference type="PROSITE" id="PS51133">
    <property type="entry name" value="ZF_TFIIS_2"/>
    <property type="match status" value="1"/>
</dbReference>
<sequence>MASKSAETVLPFKDKLEKAIAKESNGESKAERIIDLIGRLNEVPVTVDDLRDTKVGLTIGKLRKHSDQSVAGAAKKLLKKWKRMAEGEMTGEAAANTPAPAPSPPAASNGASEEGVASNGGSGEGAPAPAPDSGSGDKKKADDEGGVPDLVQGEEGLVPQRLKVRERMFTIFTQDVDASVQKGAAAAREVEAAIHEIFNFSQKTKEYSAKVRQLNFNLKKNSKLRADVVNGSLAPDLLVQLSSDELATDDLRNERARIREDAINASRSDWDAANDQKLNAMCGIKQMEGLFQCFRCKSKKTTHTQKQTRSADEPMTVFVTCLNCGNRWKFC</sequence>
<dbReference type="InterPro" id="IPR017923">
    <property type="entry name" value="TFIIS_N"/>
</dbReference>
<evidence type="ECO:0008006" key="13">
    <source>
        <dbReference type="Google" id="ProtNLM"/>
    </source>
</evidence>
<dbReference type="InterPro" id="IPR003617">
    <property type="entry name" value="TFIIS/CRSP70_N_sub"/>
</dbReference>
<dbReference type="Gene3D" id="1.20.930.10">
    <property type="entry name" value="Conserved domain common to transcription factors TFIIS, elongin A, CRSP70"/>
    <property type="match status" value="1"/>
</dbReference>
<dbReference type="InterPro" id="IPR035441">
    <property type="entry name" value="TFIIS/LEDGF_dom_sf"/>
</dbReference>
<dbReference type="PROSITE" id="PS51321">
    <property type="entry name" value="TFIIS_CENTRAL"/>
    <property type="match status" value="1"/>
</dbReference>
<gene>
    <name evidence="12" type="ORF">FJAP1339_LOCUS6396</name>
</gene>
<evidence type="ECO:0000259" key="10">
    <source>
        <dbReference type="PROSITE" id="PS51319"/>
    </source>
</evidence>
<dbReference type="PANTHER" id="PTHR11477:SF0">
    <property type="entry name" value="IP08861P-RELATED"/>
    <property type="match status" value="1"/>
</dbReference>
<evidence type="ECO:0000256" key="2">
    <source>
        <dbReference type="ARBA" id="ARBA00022723"/>
    </source>
</evidence>
<reference evidence="12" key="1">
    <citation type="submission" date="2021-01" db="EMBL/GenBank/DDBJ databases">
        <authorList>
            <person name="Corre E."/>
            <person name="Pelletier E."/>
            <person name="Niang G."/>
            <person name="Scheremetjew M."/>
            <person name="Finn R."/>
            <person name="Kale V."/>
            <person name="Holt S."/>
            <person name="Cochrane G."/>
            <person name="Meng A."/>
            <person name="Brown T."/>
            <person name="Cohen L."/>
        </authorList>
    </citation>
    <scope>NUCLEOTIDE SEQUENCE</scope>
    <source>
        <strain evidence="12">CCMP1661</strain>
    </source>
</reference>
<dbReference type="InterPro" id="IPR036575">
    <property type="entry name" value="TFIIS_cen_dom_sf"/>
</dbReference>
<dbReference type="Pfam" id="PF08711">
    <property type="entry name" value="Med26"/>
    <property type="match status" value="1"/>
</dbReference>
<dbReference type="Gene3D" id="2.20.25.10">
    <property type="match status" value="1"/>
</dbReference>
<evidence type="ECO:0000256" key="5">
    <source>
        <dbReference type="ARBA" id="ARBA00023242"/>
    </source>
</evidence>
<dbReference type="GO" id="GO:0006351">
    <property type="term" value="P:DNA-templated transcription"/>
    <property type="evidence" value="ECO:0007669"/>
    <property type="project" value="InterPro"/>
</dbReference>
<accession>A0A7S2XYD9</accession>
<dbReference type="EMBL" id="HBHR01013040">
    <property type="protein sequence ID" value="CAD9864341.1"/>
    <property type="molecule type" value="Transcribed_RNA"/>
</dbReference>
<dbReference type="SUPFAM" id="SSF46942">
    <property type="entry name" value="Elongation factor TFIIS domain 2"/>
    <property type="match status" value="1"/>
</dbReference>
<evidence type="ECO:0000256" key="7">
    <source>
        <dbReference type="PROSITE-ProRule" id="PRU00649"/>
    </source>
</evidence>
<dbReference type="Gene3D" id="1.10.472.30">
    <property type="entry name" value="Transcription elongation factor S-II, central domain"/>
    <property type="match status" value="1"/>
</dbReference>
<dbReference type="GO" id="GO:0005634">
    <property type="term" value="C:nucleus"/>
    <property type="evidence" value="ECO:0007669"/>
    <property type="project" value="UniProtKB-SubCell"/>
</dbReference>
<dbReference type="InterPro" id="IPR001222">
    <property type="entry name" value="Znf_TFIIS"/>
</dbReference>
<keyword evidence="2" id="KW-0479">Metal-binding</keyword>
<feature type="region of interest" description="Disordered" evidence="8">
    <location>
        <begin position="90"/>
        <end position="155"/>
    </location>
</feature>
<dbReference type="GO" id="GO:0008270">
    <property type="term" value="F:zinc ion binding"/>
    <property type="evidence" value="ECO:0007669"/>
    <property type="project" value="UniProtKB-KW"/>
</dbReference>
<dbReference type="PANTHER" id="PTHR11477">
    <property type="entry name" value="TRANSCRIPTION FACTOR S-II ZINC FINGER DOMAIN-CONTAINING PROTEIN"/>
    <property type="match status" value="1"/>
</dbReference>
<keyword evidence="4" id="KW-0862">Zinc</keyword>
<keyword evidence="5 7" id="KW-0539">Nucleus</keyword>
<dbReference type="Pfam" id="PF07500">
    <property type="entry name" value="TFIIS_M"/>
    <property type="match status" value="1"/>
</dbReference>
<dbReference type="CDD" id="cd13749">
    <property type="entry name" value="Zn-ribbon_TFIIS"/>
    <property type="match status" value="1"/>
</dbReference>
<dbReference type="InterPro" id="IPR003618">
    <property type="entry name" value="TFIIS_cen_dom"/>
</dbReference>
<dbReference type="Pfam" id="PF01096">
    <property type="entry name" value="Zn_ribbon_TFIIS"/>
    <property type="match status" value="1"/>
</dbReference>
<dbReference type="PIRSF" id="PIRSF006704">
    <property type="entry name" value="TF_IIS"/>
    <property type="match status" value="1"/>
</dbReference>
<evidence type="ECO:0000256" key="3">
    <source>
        <dbReference type="ARBA" id="ARBA00022771"/>
    </source>
</evidence>
<keyword evidence="3 6" id="KW-0863">Zinc-finger</keyword>
<organism evidence="12">
    <name type="scientific">Fibrocapsa japonica</name>
    <dbReference type="NCBI Taxonomy" id="94617"/>
    <lineage>
        <taxon>Eukaryota</taxon>
        <taxon>Sar</taxon>
        <taxon>Stramenopiles</taxon>
        <taxon>Ochrophyta</taxon>
        <taxon>Raphidophyceae</taxon>
        <taxon>Chattonellales</taxon>
        <taxon>Chattonellaceae</taxon>
        <taxon>Fibrocapsa</taxon>
    </lineage>
</organism>
<dbReference type="SMART" id="SM00509">
    <property type="entry name" value="TFS2N"/>
    <property type="match status" value="1"/>
</dbReference>
<dbReference type="AlphaFoldDB" id="A0A7S2XYD9"/>
<name>A0A7S2XYD9_9STRA</name>
<dbReference type="PROSITE" id="PS51319">
    <property type="entry name" value="TFIIS_N"/>
    <property type="match status" value="1"/>
</dbReference>
<feature type="domain" description="TFIIS-type" evidence="9">
    <location>
        <begin position="289"/>
        <end position="329"/>
    </location>
</feature>
<feature type="compositionally biased region" description="Low complexity" evidence="8">
    <location>
        <begin position="106"/>
        <end position="117"/>
    </location>
</feature>
<dbReference type="GO" id="GO:0003676">
    <property type="term" value="F:nucleic acid binding"/>
    <property type="evidence" value="ECO:0007669"/>
    <property type="project" value="InterPro"/>
</dbReference>
<feature type="compositionally biased region" description="Low complexity" evidence="8">
    <location>
        <begin position="125"/>
        <end position="134"/>
    </location>
</feature>
<comment type="subcellular location">
    <subcellularLocation>
        <location evidence="1 7">Nucleus</location>
    </subcellularLocation>
</comment>
<dbReference type="InterPro" id="IPR035100">
    <property type="entry name" value="TF_IIS-typ"/>
</dbReference>
<dbReference type="SUPFAM" id="SSF57783">
    <property type="entry name" value="Zinc beta-ribbon"/>
    <property type="match status" value="1"/>
</dbReference>
<evidence type="ECO:0000259" key="9">
    <source>
        <dbReference type="PROSITE" id="PS51133"/>
    </source>
</evidence>
<protein>
    <recommendedName>
        <fullName evidence="13">Transcription elongation factor S-II</fullName>
    </recommendedName>
</protein>
<dbReference type="SMART" id="SM00510">
    <property type="entry name" value="TFS2M"/>
    <property type="match status" value="1"/>
</dbReference>
<evidence type="ECO:0000259" key="11">
    <source>
        <dbReference type="PROSITE" id="PS51321"/>
    </source>
</evidence>
<evidence type="ECO:0000313" key="12">
    <source>
        <dbReference type="EMBL" id="CAD9864341.1"/>
    </source>
</evidence>
<evidence type="ECO:0000256" key="8">
    <source>
        <dbReference type="SAM" id="MobiDB-lite"/>
    </source>
</evidence>
<feature type="domain" description="TFIIS N-terminal" evidence="10">
    <location>
        <begin position="1"/>
        <end position="88"/>
    </location>
</feature>